<sequence length="116" mass="12635">MKFRAALGALIAVTLAAASLSSHPAAADDNLTRTIVIKNHKFVPATLEVPAKIRVRLIIDNQDPTPEEFESHDLRREKILSGNSKGTVWVGPLPEGEYGFFGEFHQDTAQGTLIAK</sequence>
<dbReference type="InterPro" id="IPR028096">
    <property type="entry name" value="EfeO_Cupredoxin"/>
</dbReference>
<accession>A0A934QK57</accession>
<reference evidence="3" key="1">
    <citation type="submission" date="2017-08" db="EMBL/GenBank/DDBJ databases">
        <authorList>
            <person name="Imhoff J.F."/>
            <person name="Rahn T."/>
            <person name="Kuenzel S."/>
            <person name="Neulinger S.C."/>
        </authorList>
    </citation>
    <scope>NUCLEOTIDE SEQUENCE</scope>
    <source>
        <strain evidence="3">DSM 9154</strain>
    </source>
</reference>
<dbReference type="Pfam" id="PF13473">
    <property type="entry name" value="Cupredoxin_1"/>
    <property type="match status" value="1"/>
</dbReference>
<evidence type="ECO:0000313" key="3">
    <source>
        <dbReference type="EMBL" id="MBK1698207.1"/>
    </source>
</evidence>
<proteinExistence type="predicted"/>
<dbReference type="Proteomes" id="UP000778970">
    <property type="component" value="Unassembled WGS sequence"/>
</dbReference>
<name>A0A934QK57_9PROT</name>
<organism evidence="3 4">
    <name type="scientific">Rhodovibrio salinarum</name>
    <dbReference type="NCBI Taxonomy" id="1087"/>
    <lineage>
        <taxon>Bacteria</taxon>
        <taxon>Pseudomonadati</taxon>
        <taxon>Pseudomonadota</taxon>
        <taxon>Alphaproteobacteria</taxon>
        <taxon>Rhodospirillales</taxon>
        <taxon>Rhodovibrionaceae</taxon>
        <taxon>Rhodovibrio</taxon>
    </lineage>
</organism>
<evidence type="ECO:0000256" key="1">
    <source>
        <dbReference type="SAM" id="SignalP"/>
    </source>
</evidence>
<evidence type="ECO:0000259" key="2">
    <source>
        <dbReference type="Pfam" id="PF13473"/>
    </source>
</evidence>
<evidence type="ECO:0000313" key="4">
    <source>
        <dbReference type="Proteomes" id="UP000778970"/>
    </source>
</evidence>
<dbReference type="AlphaFoldDB" id="A0A934QK57"/>
<protein>
    <submittedName>
        <fullName evidence="3">Cupredoxin domain-containing protein</fullName>
    </submittedName>
</protein>
<keyword evidence="4" id="KW-1185">Reference proteome</keyword>
<feature type="chain" id="PRO_5037542227" evidence="1">
    <location>
        <begin position="28"/>
        <end position="116"/>
    </location>
</feature>
<keyword evidence="1" id="KW-0732">Signal</keyword>
<dbReference type="InterPro" id="IPR008972">
    <property type="entry name" value="Cupredoxin"/>
</dbReference>
<dbReference type="RefSeq" id="WP_027288670.1">
    <property type="nucleotide sequence ID" value="NZ_NRRE01000026.1"/>
</dbReference>
<feature type="signal peptide" evidence="1">
    <location>
        <begin position="1"/>
        <end position="27"/>
    </location>
</feature>
<dbReference type="Gene3D" id="2.60.40.420">
    <property type="entry name" value="Cupredoxins - blue copper proteins"/>
    <property type="match status" value="1"/>
</dbReference>
<reference evidence="3" key="2">
    <citation type="journal article" date="2020" name="Microorganisms">
        <title>Osmotic Adaptation and Compatible Solute Biosynthesis of Phototrophic Bacteria as Revealed from Genome Analyses.</title>
        <authorList>
            <person name="Imhoff J.F."/>
            <person name="Rahn T."/>
            <person name="Kunzel S."/>
            <person name="Keller A."/>
            <person name="Neulinger S.C."/>
        </authorList>
    </citation>
    <scope>NUCLEOTIDE SEQUENCE</scope>
    <source>
        <strain evidence="3">DSM 9154</strain>
    </source>
</reference>
<dbReference type="EMBL" id="NRRE01000026">
    <property type="protein sequence ID" value="MBK1698207.1"/>
    <property type="molecule type" value="Genomic_DNA"/>
</dbReference>
<comment type="caution">
    <text evidence="3">The sequence shown here is derived from an EMBL/GenBank/DDBJ whole genome shotgun (WGS) entry which is preliminary data.</text>
</comment>
<feature type="domain" description="EfeO-type cupredoxin-like" evidence="2">
    <location>
        <begin position="13"/>
        <end position="115"/>
    </location>
</feature>
<gene>
    <name evidence="3" type="ORF">CKO21_13245</name>
</gene>
<dbReference type="SUPFAM" id="SSF49503">
    <property type="entry name" value="Cupredoxins"/>
    <property type="match status" value="1"/>
</dbReference>